<dbReference type="GO" id="GO:0003700">
    <property type="term" value="F:DNA-binding transcription factor activity"/>
    <property type="evidence" value="ECO:0007669"/>
    <property type="project" value="InterPro"/>
</dbReference>
<dbReference type="PROSITE" id="PS50987">
    <property type="entry name" value="HTH_ARSR_2"/>
    <property type="match status" value="1"/>
</dbReference>
<dbReference type="SMART" id="SM00418">
    <property type="entry name" value="HTH_ARSR"/>
    <property type="match status" value="1"/>
</dbReference>
<keyword evidence="3" id="KW-0031">Aminopeptidase</keyword>
<accession>A0A956SH77</accession>
<evidence type="ECO:0000313" key="4">
    <source>
        <dbReference type="Proteomes" id="UP000739538"/>
    </source>
</evidence>
<organism evidence="3 4">
    <name type="scientific">Eiseniibacteriota bacterium</name>
    <dbReference type="NCBI Taxonomy" id="2212470"/>
    <lineage>
        <taxon>Bacteria</taxon>
        <taxon>Candidatus Eiseniibacteriota</taxon>
    </lineage>
</organism>
<dbReference type="AlphaFoldDB" id="A0A956SH77"/>
<evidence type="ECO:0000259" key="2">
    <source>
        <dbReference type="PROSITE" id="PS50987"/>
    </source>
</evidence>
<dbReference type="InterPro" id="IPR036388">
    <property type="entry name" value="WH-like_DNA-bd_sf"/>
</dbReference>
<reference evidence="3" key="1">
    <citation type="submission" date="2020-04" db="EMBL/GenBank/DDBJ databases">
        <authorList>
            <person name="Zhang T."/>
        </authorList>
    </citation>
    <scope>NUCLEOTIDE SEQUENCE</scope>
    <source>
        <strain evidence="3">HKST-UBA02</strain>
    </source>
</reference>
<dbReference type="InterPro" id="IPR052170">
    <property type="entry name" value="M29_Exopeptidase"/>
</dbReference>
<sequence>MSDTPKMQDFEILDHVPQLKALANPTRLSILSLIGTEPMTAAMLAKELDIPTQQANYHLNVLCEEGLAVEVRRGRKRWKEERFVGARARNYIVDPAIGCHDASASRAVRQSVEAAFVDWRRTQLLGIDLARIARRVVRENLCVREGQTVLVVLTPPALKFAGALQVEIRAVGALPRLHIWSRAVALHSLDNYTAEEFQSYEFIEPHLQRDIDAAILLSSNMPEEGSEPTPQQKEKFPLLLQSVSRWYGSLRERRIPLLELALPHRGEFEHGVASPEEAIDAFWTCLEADVDTLSKRIVALHERFRGAREVRVTCPQGTDVTVAVDVDHAFLSDGVISESDIAAGHPFEALPAGVLSFLPIPGTATGRVFTNHVFAGGLPFRDVTLTLRDGRIEAIESPNDVSALVGRIETATGDAKELAEIGVGLNPGASQTTGKPVLDACMDGAVTLTFGNNEQLGGKVQSTFTLILPARDRSLYVDGACVVENGAFGHGRSTD</sequence>
<dbReference type="Pfam" id="PF12840">
    <property type="entry name" value="HTH_20"/>
    <property type="match status" value="1"/>
</dbReference>
<keyword evidence="3" id="KW-0645">Protease</keyword>
<keyword evidence="3" id="KW-0378">Hydrolase</keyword>
<dbReference type="PANTHER" id="PTHR34448">
    <property type="entry name" value="AMINOPEPTIDASE"/>
    <property type="match status" value="1"/>
</dbReference>
<dbReference type="GO" id="GO:0046872">
    <property type="term" value="F:metal ion binding"/>
    <property type="evidence" value="ECO:0007669"/>
    <property type="project" value="UniProtKB-KW"/>
</dbReference>
<comment type="caution">
    <text evidence="3">The sequence shown here is derived from an EMBL/GenBank/DDBJ whole genome shotgun (WGS) entry which is preliminary data.</text>
</comment>
<dbReference type="Pfam" id="PF26233">
    <property type="entry name" value="NicX"/>
    <property type="match status" value="1"/>
</dbReference>
<protein>
    <submittedName>
        <fullName evidence="3">Aminopeptidase</fullName>
        <ecNumber evidence="3">3.4.11.-</ecNumber>
    </submittedName>
</protein>
<dbReference type="InterPro" id="IPR058739">
    <property type="entry name" value="NicX"/>
</dbReference>
<dbReference type="EC" id="3.4.11.-" evidence="3"/>
<dbReference type="EMBL" id="JAGQHS010000147">
    <property type="protein sequence ID" value="MCA9758153.1"/>
    <property type="molecule type" value="Genomic_DNA"/>
</dbReference>
<dbReference type="InterPro" id="IPR036390">
    <property type="entry name" value="WH_DNA-bd_sf"/>
</dbReference>
<evidence type="ECO:0000256" key="1">
    <source>
        <dbReference type="ARBA" id="ARBA00022723"/>
    </source>
</evidence>
<proteinExistence type="predicted"/>
<dbReference type="SUPFAM" id="SSF46785">
    <property type="entry name" value="Winged helix' DNA-binding domain"/>
    <property type="match status" value="1"/>
</dbReference>
<dbReference type="SUPFAM" id="SSF144052">
    <property type="entry name" value="Thermophilic metalloprotease-like"/>
    <property type="match status" value="1"/>
</dbReference>
<dbReference type="CDD" id="cd00090">
    <property type="entry name" value="HTH_ARSR"/>
    <property type="match status" value="1"/>
</dbReference>
<dbReference type="Proteomes" id="UP000739538">
    <property type="component" value="Unassembled WGS sequence"/>
</dbReference>
<dbReference type="Gene3D" id="1.10.10.10">
    <property type="entry name" value="Winged helix-like DNA-binding domain superfamily/Winged helix DNA-binding domain"/>
    <property type="match status" value="1"/>
</dbReference>
<keyword evidence="1" id="KW-0479">Metal-binding</keyword>
<feature type="domain" description="HTH arsR-type" evidence="2">
    <location>
        <begin position="7"/>
        <end position="103"/>
    </location>
</feature>
<name>A0A956SH77_UNCEI</name>
<dbReference type="InterPro" id="IPR011991">
    <property type="entry name" value="ArsR-like_HTH"/>
</dbReference>
<dbReference type="InterPro" id="IPR001845">
    <property type="entry name" value="HTH_ArsR_DNA-bd_dom"/>
</dbReference>
<evidence type="ECO:0000313" key="3">
    <source>
        <dbReference type="EMBL" id="MCA9758153.1"/>
    </source>
</evidence>
<reference evidence="3" key="2">
    <citation type="journal article" date="2021" name="Microbiome">
        <title>Successional dynamics and alternative stable states in a saline activated sludge microbial community over 9 years.</title>
        <authorList>
            <person name="Wang Y."/>
            <person name="Ye J."/>
            <person name="Ju F."/>
            <person name="Liu L."/>
            <person name="Boyd J.A."/>
            <person name="Deng Y."/>
            <person name="Parks D.H."/>
            <person name="Jiang X."/>
            <person name="Yin X."/>
            <person name="Woodcroft B.J."/>
            <person name="Tyson G.W."/>
            <person name="Hugenholtz P."/>
            <person name="Polz M.F."/>
            <person name="Zhang T."/>
        </authorList>
    </citation>
    <scope>NUCLEOTIDE SEQUENCE</scope>
    <source>
        <strain evidence="3">HKST-UBA02</strain>
    </source>
</reference>
<dbReference type="PANTHER" id="PTHR34448:SF1">
    <property type="entry name" value="BLL6088 PROTEIN"/>
    <property type="match status" value="1"/>
</dbReference>
<dbReference type="GO" id="GO:0004177">
    <property type="term" value="F:aminopeptidase activity"/>
    <property type="evidence" value="ECO:0007669"/>
    <property type="project" value="UniProtKB-KW"/>
</dbReference>
<gene>
    <name evidence="3" type="ORF">KDA27_20330</name>
</gene>